<evidence type="ECO:0000313" key="1">
    <source>
        <dbReference type="EMBL" id="TBU26968.1"/>
    </source>
</evidence>
<name>A0A4Q9NUW4_9APHY</name>
<dbReference type="Proteomes" id="UP000292082">
    <property type="component" value="Unassembled WGS sequence"/>
</dbReference>
<organism evidence="1">
    <name type="scientific">Dichomitus squalens</name>
    <dbReference type="NCBI Taxonomy" id="114155"/>
    <lineage>
        <taxon>Eukaryota</taxon>
        <taxon>Fungi</taxon>
        <taxon>Dikarya</taxon>
        <taxon>Basidiomycota</taxon>
        <taxon>Agaricomycotina</taxon>
        <taxon>Agaricomycetes</taxon>
        <taxon>Polyporales</taxon>
        <taxon>Polyporaceae</taxon>
        <taxon>Dichomitus</taxon>
    </lineage>
</organism>
<dbReference type="AlphaFoldDB" id="A0A4Q9NUW4"/>
<dbReference type="OrthoDB" id="440160at2759"/>
<proteinExistence type="predicted"/>
<dbReference type="EMBL" id="ML143438">
    <property type="protein sequence ID" value="TBU26968.1"/>
    <property type="molecule type" value="Genomic_DNA"/>
</dbReference>
<evidence type="ECO:0000313" key="3">
    <source>
        <dbReference type="Proteomes" id="UP000292082"/>
    </source>
</evidence>
<protein>
    <recommendedName>
        <fullName evidence="4">N-acetylglucosaminylphosphatidylinositol deacetylase</fullName>
    </recommendedName>
</protein>
<accession>A0A4Q9NUW4</accession>
<evidence type="ECO:0000313" key="2">
    <source>
        <dbReference type="EMBL" id="TBU56046.1"/>
    </source>
</evidence>
<gene>
    <name evidence="2" type="ORF">BD310DRAFT_932236</name>
    <name evidence="1" type="ORF">BD311DRAFT_761355</name>
</gene>
<dbReference type="EMBL" id="ML145158">
    <property type="protein sequence ID" value="TBU56046.1"/>
    <property type="molecule type" value="Genomic_DNA"/>
</dbReference>
<sequence length="68" mass="7522">MLSSMYSIGCCSGALSCMAVVSRTGQARHRFSLNPERPSNVLLLMSHPNDECTFFASTRIMPQESLPR</sequence>
<evidence type="ECO:0008006" key="4">
    <source>
        <dbReference type="Google" id="ProtNLM"/>
    </source>
</evidence>
<dbReference type="Proteomes" id="UP000292957">
    <property type="component" value="Unassembled WGS sequence"/>
</dbReference>
<reference evidence="1 3" key="1">
    <citation type="submission" date="2019-01" db="EMBL/GenBank/DDBJ databases">
        <title>Draft genome sequences of three monokaryotic isolates of the white-rot basidiomycete fungus Dichomitus squalens.</title>
        <authorList>
            <consortium name="DOE Joint Genome Institute"/>
            <person name="Lopez S.C."/>
            <person name="Andreopoulos B."/>
            <person name="Pangilinan J."/>
            <person name="Lipzen A."/>
            <person name="Riley R."/>
            <person name="Ahrendt S."/>
            <person name="Ng V."/>
            <person name="Barry K."/>
            <person name="Daum C."/>
            <person name="Grigoriev I.V."/>
            <person name="Hilden K.S."/>
            <person name="Makela M.R."/>
            <person name="de Vries R.P."/>
        </authorList>
    </citation>
    <scope>NUCLEOTIDE SEQUENCE [LARGE SCALE GENOMIC DNA]</scope>
    <source>
        <strain evidence="2 3">CBS 464.89</strain>
        <strain evidence="1">OM18370.1</strain>
    </source>
</reference>
<keyword evidence="3" id="KW-1185">Reference proteome</keyword>